<organism evidence="1 2">
    <name type="scientific">Mesopusillimonas faecipullorum</name>
    <dbReference type="NCBI Taxonomy" id="2755040"/>
    <lineage>
        <taxon>Bacteria</taxon>
        <taxon>Pseudomonadati</taxon>
        <taxon>Pseudomonadota</taxon>
        <taxon>Betaproteobacteria</taxon>
        <taxon>Burkholderiales</taxon>
        <taxon>Alcaligenaceae</taxon>
        <taxon>Mesopusillimonas</taxon>
    </lineage>
</organism>
<evidence type="ECO:0000313" key="1">
    <source>
        <dbReference type="EMBL" id="MCB5362520.1"/>
    </source>
</evidence>
<keyword evidence="2" id="KW-1185">Reference proteome</keyword>
<name>A0ABS8C921_9BURK</name>
<protein>
    <submittedName>
        <fullName evidence="1">Uncharacterized protein</fullName>
    </submittedName>
</protein>
<proteinExistence type="predicted"/>
<evidence type="ECO:0000313" key="2">
    <source>
        <dbReference type="Proteomes" id="UP000776983"/>
    </source>
</evidence>
<sequence>MINLNSEIHLTDELERQLMQQAMEEQARFKPGTSLKNLFVKLSQGRKSAKADAVVTREAKHAI</sequence>
<dbReference type="RefSeq" id="WP_226952749.1">
    <property type="nucleotide sequence ID" value="NZ_JACDXW010000001.1"/>
</dbReference>
<comment type="caution">
    <text evidence="1">The sequence shown here is derived from an EMBL/GenBank/DDBJ whole genome shotgun (WGS) entry which is preliminary data.</text>
</comment>
<reference evidence="1 2" key="1">
    <citation type="submission" date="2020-07" db="EMBL/GenBank/DDBJ databases">
        <title>Pusillimonas sp. nov., isolated from poultry manure in Taiwan.</title>
        <authorList>
            <person name="Lin S.-Y."/>
            <person name="Tang Y.-S."/>
            <person name="Young C.-C."/>
        </authorList>
    </citation>
    <scope>NUCLEOTIDE SEQUENCE [LARGE SCALE GENOMIC DNA]</scope>
    <source>
        <strain evidence="1 2">CC-YST705</strain>
    </source>
</reference>
<dbReference type="EMBL" id="JACDXW010000001">
    <property type="protein sequence ID" value="MCB5362520.1"/>
    <property type="molecule type" value="Genomic_DNA"/>
</dbReference>
<gene>
    <name evidence="1" type="ORF">H0484_01950</name>
</gene>
<accession>A0ABS8C921</accession>
<dbReference type="Proteomes" id="UP000776983">
    <property type="component" value="Unassembled WGS sequence"/>
</dbReference>